<dbReference type="PATRIC" id="fig|582475.4.peg.208"/>
<evidence type="ECO:0000313" key="2">
    <source>
        <dbReference type="Proteomes" id="UP000037326"/>
    </source>
</evidence>
<evidence type="ECO:0000313" key="1">
    <source>
        <dbReference type="EMBL" id="KMY31421.1"/>
    </source>
</evidence>
<protein>
    <recommendedName>
        <fullName evidence="3">DNA helicase</fullName>
    </recommendedName>
</protein>
<organism evidence="1 2">
    <name type="scientific">Lysinibacillus xylanilyticus</name>
    <dbReference type="NCBI Taxonomy" id="582475"/>
    <lineage>
        <taxon>Bacteria</taxon>
        <taxon>Bacillati</taxon>
        <taxon>Bacillota</taxon>
        <taxon>Bacilli</taxon>
        <taxon>Bacillales</taxon>
        <taxon>Bacillaceae</taxon>
        <taxon>Lysinibacillus</taxon>
    </lineage>
</organism>
<dbReference type="RefSeq" id="WP_049663984.1">
    <property type="nucleotide sequence ID" value="NZ_LFXJ01000005.1"/>
</dbReference>
<name>A0A0K9FBC5_9BACI</name>
<gene>
    <name evidence="1" type="ORF">ACZ11_04000</name>
</gene>
<dbReference type="SUPFAM" id="SSF52540">
    <property type="entry name" value="P-loop containing nucleoside triphosphate hydrolases"/>
    <property type="match status" value="1"/>
</dbReference>
<dbReference type="GeneID" id="96597477"/>
<dbReference type="Proteomes" id="UP000037326">
    <property type="component" value="Unassembled WGS sequence"/>
</dbReference>
<reference evidence="2" key="1">
    <citation type="submission" date="2015-07" db="EMBL/GenBank/DDBJ databases">
        <authorList>
            <consortium name="Consortium for Microbial Forensics and Genomics (microFORGE)"/>
            <person name="Knight B.M."/>
            <person name="Roberts D.P."/>
            <person name="Lin D."/>
            <person name="Hari K."/>
            <person name="Fletcher J."/>
            <person name="Melcher U."/>
            <person name="Blagden T."/>
            <person name="Winegar R.A."/>
        </authorList>
    </citation>
    <scope>NUCLEOTIDE SEQUENCE [LARGE SCALE GENOMIC DNA]</scope>
    <source>
        <strain evidence="2">DSM 23493</strain>
    </source>
</reference>
<sequence>MANSTIMLAAAGSGKTYYVANHLDPNKKNLVITYTNQNVANLQKEIIKKFGEIPINTKVITFSSFIYRWLLKPLEPILKIGNHEGFITTGVEVKKTPEPQTVDKKPNPKYNKKVELKHYIYFGKYYVSRMSSLFNDQKNSVKKIILQRIIKFCDCIYFDELQDFMDADFTLLQYFIKNKEIEVFAVGDFHQHSVSKSNTISSKPFKNGKRYITKEDYINLFPNDTVIDETTLIKSRRVPKEICKLINSKLKIYIDSISEIKGHYDLLTTESQIKDVLNDTSIKKLFYRESAKYTCLPNINWGYSKGDTYKKTCIILTSTFDNLFEDNFSPKKLSPTQINTLYVAITRATHEVYFIKDKDFKPLKIDYVIKN</sequence>
<dbReference type="OrthoDB" id="5107704at2"/>
<dbReference type="EMBL" id="LFXJ01000005">
    <property type="protein sequence ID" value="KMY31421.1"/>
    <property type="molecule type" value="Genomic_DNA"/>
</dbReference>
<dbReference type="InterPro" id="IPR027417">
    <property type="entry name" value="P-loop_NTPase"/>
</dbReference>
<comment type="caution">
    <text evidence="1">The sequence shown here is derived from an EMBL/GenBank/DDBJ whole genome shotgun (WGS) entry which is preliminary data.</text>
</comment>
<evidence type="ECO:0008006" key="3">
    <source>
        <dbReference type="Google" id="ProtNLM"/>
    </source>
</evidence>
<proteinExistence type="predicted"/>
<accession>A0A0K9FBC5</accession>
<dbReference type="Gene3D" id="3.40.50.300">
    <property type="entry name" value="P-loop containing nucleotide triphosphate hydrolases"/>
    <property type="match status" value="1"/>
</dbReference>
<dbReference type="AlphaFoldDB" id="A0A0K9FBC5"/>